<gene>
    <name evidence="1" type="ORF">METZ01_LOCUS253959</name>
</gene>
<proteinExistence type="predicted"/>
<sequence length="112" mass="11362">MANTFKLNTKAGGAVAANTDITVYTVPASTTTIIIGLTIANKVTNSVTVDVKLESSTAGNANVNIGQNLPIPSGSSLDALAGKVCLNVGDILKIQSDTANSIDIALSIMEIT</sequence>
<protein>
    <recommendedName>
        <fullName evidence="2">Virion structural protein</fullName>
    </recommendedName>
</protein>
<accession>A0A382IP03</accession>
<name>A0A382IP03_9ZZZZ</name>
<evidence type="ECO:0008006" key="2">
    <source>
        <dbReference type="Google" id="ProtNLM"/>
    </source>
</evidence>
<organism evidence="1">
    <name type="scientific">marine metagenome</name>
    <dbReference type="NCBI Taxonomy" id="408172"/>
    <lineage>
        <taxon>unclassified sequences</taxon>
        <taxon>metagenomes</taxon>
        <taxon>ecological metagenomes</taxon>
    </lineage>
</organism>
<reference evidence="1" key="1">
    <citation type="submission" date="2018-05" db="EMBL/GenBank/DDBJ databases">
        <authorList>
            <person name="Lanie J.A."/>
            <person name="Ng W.-L."/>
            <person name="Kazmierczak K.M."/>
            <person name="Andrzejewski T.M."/>
            <person name="Davidsen T.M."/>
            <person name="Wayne K.J."/>
            <person name="Tettelin H."/>
            <person name="Glass J.I."/>
            <person name="Rusch D."/>
            <person name="Podicherti R."/>
            <person name="Tsui H.-C.T."/>
            <person name="Winkler M.E."/>
        </authorList>
    </citation>
    <scope>NUCLEOTIDE SEQUENCE</scope>
</reference>
<dbReference type="EMBL" id="UINC01068457">
    <property type="protein sequence ID" value="SVC01105.1"/>
    <property type="molecule type" value="Genomic_DNA"/>
</dbReference>
<dbReference type="AlphaFoldDB" id="A0A382IP03"/>
<evidence type="ECO:0000313" key="1">
    <source>
        <dbReference type="EMBL" id="SVC01105.1"/>
    </source>
</evidence>